<feature type="compositionally biased region" description="Basic and acidic residues" evidence="1">
    <location>
        <begin position="94"/>
        <end position="121"/>
    </location>
</feature>
<evidence type="ECO:0000313" key="2">
    <source>
        <dbReference type="EMBL" id="KAF2435862.1"/>
    </source>
</evidence>
<evidence type="ECO:0000313" key="3">
    <source>
        <dbReference type="Proteomes" id="UP000800235"/>
    </source>
</evidence>
<keyword evidence="3" id="KW-1185">Reference proteome</keyword>
<protein>
    <submittedName>
        <fullName evidence="2">Uncharacterized protein</fullName>
    </submittedName>
</protein>
<dbReference type="AlphaFoldDB" id="A0A9P4U4D1"/>
<proteinExistence type="predicted"/>
<dbReference type="PANTHER" id="PTHR34693:SF3">
    <property type="match status" value="1"/>
</dbReference>
<organism evidence="2 3">
    <name type="scientific">Tothia fuscella</name>
    <dbReference type="NCBI Taxonomy" id="1048955"/>
    <lineage>
        <taxon>Eukaryota</taxon>
        <taxon>Fungi</taxon>
        <taxon>Dikarya</taxon>
        <taxon>Ascomycota</taxon>
        <taxon>Pezizomycotina</taxon>
        <taxon>Dothideomycetes</taxon>
        <taxon>Pleosporomycetidae</taxon>
        <taxon>Venturiales</taxon>
        <taxon>Cylindrosympodiaceae</taxon>
        <taxon>Tothia</taxon>
    </lineage>
</organism>
<dbReference type="OrthoDB" id="2537432at2759"/>
<dbReference type="InterPro" id="IPR022024">
    <property type="entry name" value="DUF3602"/>
</dbReference>
<dbReference type="InterPro" id="IPR053203">
    <property type="entry name" value="Cisplatin_resist-associated"/>
</dbReference>
<evidence type="ECO:0000256" key="1">
    <source>
        <dbReference type="SAM" id="MobiDB-lite"/>
    </source>
</evidence>
<sequence length="139" mass="14537">MSKAPIHSTGRGGQGNIGPDTTQYTDGTIHREGIQGQSVDGDYSSGRGGAGNIVHSPQVKPERRGSQDIIPEANLIPGEGHENFHTGRGGGGNVHKEKYGGHSHDPSKPKESVIDKAKAKVEGLLQKKPKDGTHPPPAA</sequence>
<accession>A0A9P4U4D1</accession>
<dbReference type="Proteomes" id="UP000800235">
    <property type="component" value="Unassembled WGS sequence"/>
</dbReference>
<dbReference type="EMBL" id="MU007012">
    <property type="protein sequence ID" value="KAF2435862.1"/>
    <property type="molecule type" value="Genomic_DNA"/>
</dbReference>
<dbReference type="PANTHER" id="PTHR34693">
    <property type="entry name" value="PROTEIN PAR32"/>
    <property type="match status" value="1"/>
</dbReference>
<reference evidence="2" key="1">
    <citation type="journal article" date="2020" name="Stud. Mycol.">
        <title>101 Dothideomycetes genomes: a test case for predicting lifestyles and emergence of pathogens.</title>
        <authorList>
            <person name="Haridas S."/>
            <person name="Albert R."/>
            <person name="Binder M."/>
            <person name="Bloem J."/>
            <person name="Labutti K."/>
            <person name="Salamov A."/>
            <person name="Andreopoulos B."/>
            <person name="Baker S."/>
            <person name="Barry K."/>
            <person name="Bills G."/>
            <person name="Bluhm B."/>
            <person name="Cannon C."/>
            <person name="Castanera R."/>
            <person name="Culley D."/>
            <person name="Daum C."/>
            <person name="Ezra D."/>
            <person name="Gonzalez J."/>
            <person name="Henrissat B."/>
            <person name="Kuo A."/>
            <person name="Liang C."/>
            <person name="Lipzen A."/>
            <person name="Lutzoni F."/>
            <person name="Magnuson J."/>
            <person name="Mondo S."/>
            <person name="Nolan M."/>
            <person name="Ohm R."/>
            <person name="Pangilinan J."/>
            <person name="Park H.-J."/>
            <person name="Ramirez L."/>
            <person name="Alfaro M."/>
            <person name="Sun H."/>
            <person name="Tritt A."/>
            <person name="Yoshinaga Y."/>
            <person name="Zwiers L.-H."/>
            <person name="Turgeon B."/>
            <person name="Goodwin S."/>
            <person name="Spatafora J."/>
            <person name="Crous P."/>
            <person name="Grigoriev I."/>
        </authorList>
    </citation>
    <scope>NUCLEOTIDE SEQUENCE</scope>
    <source>
        <strain evidence="2">CBS 130266</strain>
    </source>
</reference>
<comment type="caution">
    <text evidence="2">The sequence shown here is derived from an EMBL/GenBank/DDBJ whole genome shotgun (WGS) entry which is preliminary data.</text>
</comment>
<name>A0A9P4U4D1_9PEZI</name>
<feature type="region of interest" description="Disordered" evidence="1">
    <location>
        <begin position="1"/>
        <end position="139"/>
    </location>
</feature>
<dbReference type="Pfam" id="PF12223">
    <property type="entry name" value="DUF3602"/>
    <property type="match status" value="1"/>
</dbReference>
<gene>
    <name evidence="2" type="ORF">EJ08DRAFT_692437</name>
</gene>